<dbReference type="InterPro" id="IPR010998">
    <property type="entry name" value="Integrase_recombinase_N"/>
</dbReference>
<organism evidence="6 7">
    <name type="scientific">Yersinia intermedia</name>
    <dbReference type="NCBI Taxonomy" id="631"/>
    <lineage>
        <taxon>Bacteria</taxon>
        <taxon>Pseudomonadati</taxon>
        <taxon>Pseudomonadota</taxon>
        <taxon>Gammaproteobacteria</taxon>
        <taxon>Enterobacterales</taxon>
        <taxon>Yersiniaceae</taxon>
        <taxon>Yersinia</taxon>
    </lineage>
</organism>
<dbReference type="EMBL" id="CP046294">
    <property type="protein sequence ID" value="QGR70056.1"/>
    <property type="molecule type" value="Genomic_DNA"/>
</dbReference>
<dbReference type="InterPro" id="IPR013762">
    <property type="entry name" value="Integrase-like_cat_sf"/>
</dbReference>
<dbReference type="Gene3D" id="1.10.150.130">
    <property type="match status" value="1"/>
</dbReference>
<keyword evidence="1" id="KW-0229">DNA integration</keyword>
<dbReference type="InterPro" id="IPR024456">
    <property type="entry name" value="Integrase_catalytic_putative"/>
</dbReference>
<name>A0ABX6F6E0_YERIN</name>
<dbReference type="Proteomes" id="UP000424966">
    <property type="component" value="Chromosome"/>
</dbReference>
<keyword evidence="2 4" id="KW-0238">DNA-binding</keyword>
<keyword evidence="7" id="KW-1185">Reference proteome</keyword>
<dbReference type="InterPro" id="IPR024457">
    <property type="entry name" value="Putative_integrase_N"/>
</dbReference>
<dbReference type="InterPro" id="IPR011010">
    <property type="entry name" value="DNA_brk_join_enz"/>
</dbReference>
<evidence type="ECO:0000259" key="5">
    <source>
        <dbReference type="PROSITE" id="PS51900"/>
    </source>
</evidence>
<dbReference type="PROSITE" id="PS51900">
    <property type="entry name" value="CB"/>
    <property type="match status" value="1"/>
</dbReference>
<dbReference type="GO" id="GO:0003677">
    <property type="term" value="F:DNA binding"/>
    <property type="evidence" value="ECO:0007669"/>
    <property type="project" value="UniProtKB-KW"/>
</dbReference>
<dbReference type="InterPro" id="IPR044068">
    <property type="entry name" value="CB"/>
</dbReference>
<evidence type="ECO:0000313" key="7">
    <source>
        <dbReference type="Proteomes" id="UP000424966"/>
    </source>
</evidence>
<evidence type="ECO:0000256" key="3">
    <source>
        <dbReference type="ARBA" id="ARBA00023172"/>
    </source>
</evidence>
<evidence type="ECO:0000313" key="6">
    <source>
        <dbReference type="EMBL" id="QGR70056.1"/>
    </source>
</evidence>
<dbReference type="Gene3D" id="1.10.443.10">
    <property type="entry name" value="Intergrase catalytic core"/>
    <property type="match status" value="1"/>
</dbReference>
<accession>A0ABX6F6E0</accession>
<gene>
    <name evidence="6" type="ORF">FOC37_06500</name>
</gene>
<evidence type="ECO:0000256" key="2">
    <source>
        <dbReference type="ARBA" id="ARBA00023125"/>
    </source>
</evidence>
<dbReference type="Pfam" id="PF12835">
    <property type="entry name" value="Integrase_1"/>
    <property type="match status" value="1"/>
</dbReference>
<proteinExistence type="predicted"/>
<keyword evidence="3" id="KW-0233">DNA recombination</keyword>
<sequence length="367" mass="41459">MHSYQSSRRKRKSNRVVGARMYHRRAERCSDVFGVHQKCSSVRPSSFILQDEGGNVVRFSGRKEWGMSRANKQLSKQLITLARKSGGSFKTVSDRVRIASRFAESMLKLNIQIRDISNIKTNHVELYIKNRQSENISKRTMQNEMAAIRAMFSTAGRTKLADPNHERLSNSALGLSGASRDGSKVAISDERYHAALAQVRDKDEGVAAAMQLARYLGLRTEETVQSAKSLKTWRQALNKGDERIRIVFGTKGGRPRDTTVVDRDTVIRAVNEAIKYVDKHNGKLIDKPNLHSAIDRYRNTLKEAGLTGRESPHSLRYAYSREATEYHMNKGLSRKEAEAMVSMDLGHGDGRGHYVARVYNRVGDDEF</sequence>
<dbReference type="Pfam" id="PF12834">
    <property type="entry name" value="Phage_int_SAM_2"/>
    <property type="match status" value="1"/>
</dbReference>
<protein>
    <submittedName>
        <fullName evidence="6">DNA-binding protein</fullName>
    </submittedName>
</protein>
<reference evidence="6 7" key="1">
    <citation type="submission" date="2019-11" db="EMBL/GenBank/DDBJ databases">
        <title>FDA dAtabase for Regulatory Grade micrObial Sequences (FDA-ARGOS): Supporting development and validation of Infectious Disease Dx tests.</title>
        <authorList>
            <person name="Patel R."/>
            <person name="Rucinski S."/>
            <person name="Tallon L."/>
            <person name="Sadzewicz L."/>
            <person name="Vavikolanu K."/>
            <person name="Mehta A."/>
            <person name="Aluvathingal J."/>
            <person name="Nadendla S."/>
            <person name="Nandy P."/>
            <person name="Geyer C."/>
            <person name="Yan Y."/>
            <person name="Sichtig H."/>
        </authorList>
    </citation>
    <scope>NUCLEOTIDE SEQUENCE [LARGE SCALE GENOMIC DNA]</scope>
    <source>
        <strain evidence="6 7">FDAARGOS_729</strain>
    </source>
</reference>
<feature type="domain" description="Core-binding (CB)" evidence="5">
    <location>
        <begin position="65"/>
        <end position="156"/>
    </location>
</feature>
<evidence type="ECO:0000256" key="4">
    <source>
        <dbReference type="PROSITE-ProRule" id="PRU01248"/>
    </source>
</evidence>
<dbReference type="SUPFAM" id="SSF56349">
    <property type="entry name" value="DNA breaking-rejoining enzymes"/>
    <property type="match status" value="1"/>
</dbReference>
<evidence type="ECO:0000256" key="1">
    <source>
        <dbReference type="ARBA" id="ARBA00022908"/>
    </source>
</evidence>